<name>A0A4U0VCI4_9PEZI</name>
<feature type="compositionally biased region" description="Low complexity" evidence="1">
    <location>
        <begin position="113"/>
        <end position="126"/>
    </location>
</feature>
<dbReference type="Pfam" id="PF08193">
    <property type="entry name" value="INO80_Ies4"/>
    <property type="match status" value="1"/>
</dbReference>
<dbReference type="EMBL" id="NAJN01002919">
    <property type="protein sequence ID" value="TKA46691.1"/>
    <property type="molecule type" value="Genomic_DNA"/>
</dbReference>
<feature type="compositionally biased region" description="Polar residues" evidence="1">
    <location>
        <begin position="81"/>
        <end position="101"/>
    </location>
</feature>
<dbReference type="InterPro" id="IPR013175">
    <property type="entry name" value="INO80_su_Ies4"/>
</dbReference>
<organism evidence="2 3">
    <name type="scientific">Cryomyces minteri</name>
    <dbReference type="NCBI Taxonomy" id="331657"/>
    <lineage>
        <taxon>Eukaryota</taxon>
        <taxon>Fungi</taxon>
        <taxon>Dikarya</taxon>
        <taxon>Ascomycota</taxon>
        <taxon>Pezizomycotina</taxon>
        <taxon>Dothideomycetes</taxon>
        <taxon>Dothideomycetes incertae sedis</taxon>
        <taxon>Cryomyces</taxon>
    </lineage>
</organism>
<feature type="compositionally biased region" description="Basic residues" evidence="1">
    <location>
        <begin position="22"/>
        <end position="31"/>
    </location>
</feature>
<evidence type="ECO:0008006" key="4">
    <source>
        <dbReference type="Google" id="ProtNLM"/>
    </source>
</evidence>
<feature type="compositionally biased region" description="Basic residues" evidence="1">
    <location>
        <begin position="134"/>
        <end position="144"/>
    </location>
</feature>
<dbReference type="Proteomes" id="UP000308768">
    <property type="component" value="Unassembled WGS sequence"/>
</dbReference>
<dbReference type="GO" id="GO:0031011">
    <property type="term" value="C:Ino80 complex"/>
    <property type="evidence" value="ECO:0007669"/>
    <property type="project" value="InterPro"/>
</dbReference>
<dbReference type="GO" id="GO:0006338">
    <property type="term" value="P:chromatin remodeling"/>
    <property type="evidence" value="ECO:0007669"/>
    <property type="project" value="InterPro"/>
</dbReference>
<reference evidence="2 3" key="1">
    <citation type="submission" date="2017-03" db="EMBL/GenBank/DDBJ databases">
        <title>Genomes of endolithic fungi from Antarctica.</title>
        <authorList>
            <person name="Coleine C."/>
            <person name="Masonjones S."/>
            <person name="Stajich J.E."/>
        </authorList>
    </citation>
    <scope>NUCLEOTIDE SEQUENCE [LARGE SCALE GENOMIC DNA]</scope>
    <source>
        <strain evidence="2 3">CCFEE 5187</strain>
    </source>
</reference>
<dbReference type="OrthoDB" id="4093188at2759"/>
<dbReference type="PANTHER" id="PTHR28061:SF1">
    <property type="entry name" value="INO80 COMPLEX SUBUNIT 4"/>
    <property type="match status" value="1"/>
</dbReference>
<dbReference type="STRING" id="331657.A0A4U0VCI4"/>
<feature type="compositionally biased region" description="Polar residues" evidence="1">
    <location>
        <begin position="240"/>
        <end position="260"/>
    </location>
</feature>
<feature type="region of interest" description="Disordered" evidence="1">
    <location>
        <begin position="222"/>
        <end position="282"/>
    </location>
</feature>
<sequence>MSTSTVTSTVSPTNTSKPSSKALKKSKKIVLRLRPELLATWPSDTPKRKAAKSESSASSTPVATPSIQQAAGSTPADRSSESNATPLPNGSNGTADNNTLAPPSANPLKRKSLPGSKPGSKRSSSLGVDALPKPRGKPGLKKKPRLDDGTIDSSTPTANKGPFTGVAPINTHKLGPKANQGAINAGLRALDRSMDFRPRKWVRTGFQVKSFTGVAWSVGSWRAPKSTKPEFSGDVKSDTTDSSETKLNNNASSAVASDKSNGGADVEMPNAPVILASSPAPS</sequence>
<gene>
    <name evidence="2" type="ORF">B0A49_13603</name>
</gene>
<dbReference type="AlphaFoldDB" id="A0A4U0VCI4"/>
<dbReference type="PANTHER" id="PTHR28061">
    <property type="entry name" value="INO EIGHTY SUBUNIT 4"/>
    <property type="match status" value="1"/>
</dbReference>
<feature type="region of interest" description="Disordered" evidence="1">
    <location>
        <begin position="1"/>
        <end position="179"/>
    </location>
</feature>
<protein>
    <recommendedName>
        <fullName evidence="4">INO80 complex, subunit Ies4</fullName>
    </recommendedName>
</protein>
<feature type="compositionally biased region" description="Low complexity" evidence="1">
    <location>
        <begin position="1"/>
        <end position="21"/>
    </location>
</feature>
<proteinExistence type="predicted"/>
<evidence type="ECO:0000313" key="3">
    <source>
        <dbReference type="Proteomes" id="UP000308768"/>
    </source>
</evidence>
<evidence type="ECO:0000313" key="2">
    <source>
        <dbReference type="EMBL" id="TKA46691.1"/>
    </source>
</evidence>
<evidence type="ECO:0000256" key="1">
    <source>
        <dbReference type="SAM" id="MobiDB-lite"/>
    </source>
</evidence>
<feature type="compositionally biased region" description="Low complexity" evidence="1">
    <location>
        <begin position="53"/>
        <end position="66"/>
    </location>
</feature>
<keyword evidence="3" id="KW-1185">Reference proteome</keyword>
<comment type="caution">
    <text evidence="2">The sequence shown here is derived from an EMBL/GenBank/DDBJ whole genome shotgun (WGS) entry which is preliminary data.</text>
</comment>
<accession>A0A4U0VCI4</accession>
<feature type="compositionally biased region" description="Basic and acidic residues" evidence="1">
    <location>
        <begin position="227"/>
        <end position="239"/>
    </location>
</feature>